<organism evidence="4 5">
    <name type="scientific">Hyphococcus flavus</name>
    <dbReference type="NCBI Taxonomy" id="1866326"/>
    <lineage>
        <taxon>Bacteria</taxon>
        <taxon>Pseudomonadati</taxon>
        <taxon>Pseudomonadota</taxon>
        <taxon>Alphaproteobacteria</taxon>
        <taxon>Parvularculales</taxon>
        <taxon>Parvularculaceae</taxon>
        <taxon>Hyphococcus</taxon>
    </lineage>
</organism>
<evidence type="ECO:0000313" key="4">
    <source>
        <dbReference type="EMBL" id="WDI30802.1"/>
    </source>
</evidence>
<gene>
    <name evidence="4" type="ORF">PUV54_12645</name>
</gene>
<keyword evidence="5" id="KW-1185">Reference proteome</keyword>
<dbReference type="Gene3D" id="2.30.30.240">
    <property type="entry name" value="PRC-barrel domain"/>
    <property type="match status" value="2"/>
</dbReference>
<dbReference type="AlphaFoldDB" id="A0AAE9ZD72"/>
<dbReference type="RefSeq" id="WP_274492624.1">
    <property type="nucleotide sequence ID" value="NZ_CP118166.1"/>
</dbReference>
<reference evidence="4" key="1">
    <citation type="submission" date="2023-02" db="EMBL/GenBank/DDBJ databases">
        <title>Genome sequence of Hyphococcus flavus.</title>
        <authorList>
            <person name="Rong J.-C."/>
            <person name="Zhao Q."/>
            <person name="Yi M."/>
            <person name="Wu J.-Y."/>
        </authorList>
    </citation>
    <scope>NUCLEOTIDE SEQUENCE</scope>
    <source>
        <strain evidence="4">MCCC 1K03223</strain>
    </source>
</reference>
<evidence type="ECO:0000313" key="5">
    <source>
        <dbReference type="Proteomes" id="UP001214043"/>
    </source>
</evidence>
<feature type="compositionally biased region" description="Acidic residues" evidence="1">
    <location>
        <begin position="35"/>
        <end position="46"/>
    </location>
</feature>
<evidence type="ECO:0000256" key="1">
    <source>
        <dbReference type="SAM" id="MobiDB-lite"/>
    </source>
</evidence>
<dbReference type="Proteomes" id="UP001214043">
    <property type="component" value="Chromosome"/>
</dbReference>
<dbReference type="KEGG" id="hfl:PUV54_12645"/>
<accession>A0AAE9ZD72</accession>
<evidence type="ECO:0000259" key="3">
    <source>
        <dbReference type="Pfam" id="PF05239"/>
    </source>
</evidence>
<evidence type="ECO:0000256" key="2">
    <source>
        <dbReference type="SAM" id="SignalP"/>
    </source>
</evidence>
<sequence length="265" mass="27776">MKNMIALSTASLFALSVAACGQDNASPNEPKPGDIAEEAADDTTDTLEDAGEEISAAVNDAARDAADMAENELSQSNAKGFTARNIIGASVRDRNGKALAVIDDLLFSDTRHLRAVVIRDGAFLGLGGDNAIIGADRFDFAVAADGEMIITAEIAEGELRQMTDSLAFEPTDGVINPGNLMSVNRFLDRSIVNSNGDEIADPFDIVFGMPGHWGELIVSVGGLGAIGNRLVSIDSALITMDGGSGDLRLADNAPDLDTLPTFEYR</sequence>
<name>A0AAE9ZD72_9PROT</name>
<dbReference type="SUPFAM" id="SSF50346">
    <property type="entry name" value="PRC-barrel domain"/>
    <property type="match status" value="1"/>
</dbReference>
<protein>
    <submittedName>
        <fullName evidence="4">PRC-barrel domain-containing protein</fullName>
    </submittedName>
</protein>
<feature type="region of interest" description="Disordered" evidence="1">
    <location>
        <begin position="23"/>
        <end position="46"/>
    </location>
</feature>
<feature type="domain" description="PRC-barrel" evidence="3">
    <location>
        <begin position="80"/>
        <end position="150"/>
    </location>
</feature>
<proteinExistence type="predicted"/>
<dbReference type="Pfam" id="PF05239">
    <property type="entry name" value="PRC"/>
    <property type="match status" value="1"/>
</dbReference>
<dbReference type="InterPro" id="IPR027275">
    <property type="entry name" value="PRC-brl_dom"/>
</dbReference>
<dbReference type="InterPro" id="IPR011033">
    <property type="entry name" value="PRC_barrel-like_sf"/>
</dbReference>
<dbReference type="PROSITE" id="PS51257">
    <property type="entry name" value="PROKAR_LIPOPROTEIN"/>
    <property type="match status" value="1"/>
</dbReference>
<feature type="chain" id="PRO_5042109781" evidence="2">
    <location>
        <begin position="26"/>
        <end position="265"/>
    </location>
</feature>
<dbReference type="EMBL" id="CP118166">
    <property type="protein sequence ID" value="WDI30802.1"/>
    <property type="molecule type" value="Genomic_DNA"/>
</dbReference>
<feature type="signal peptide" evidence="2">
    <location>
        <begin position="1"/>
        <end position="25"/>
    </location>
</feature>
<keyword evidence="2" id="KW-0732">Signal</keyword>